<reference evidence="3" key="1">
    <citation type="submission" date="2013-11" db="EMBL/GenBank/DDBJ databases">
        <title>The genomic landscape of the Guanapo guppy.</title>
        <authorList>
            <person name="Kuenstner A."/>
            <person name="Dreyer C."/>
        </authorList>
    </citation>
    <scope>NUCLEOTIDE SEQUENCE</scope>
    <source>
        <strain evidence="3">Guanapo</strain>
    </source>
</reference>
<evidence type="ECO:0000256" key="1">
    <source>
        <dbReference type="SAM" id="MobiDB-lite"/>
    </source>
</evidence>
<feature type="region of interest" description="Disordered" evidence="1">
    <location>
        <begin position="30"/>
        <end position="50"/>
    </location>
</feature>
<evidence type="ECO:0000313" key="3">
    <source>
        <dbReference type="Proteomes" id="UP000242638"/>
    </source>
</evidence>
<accession>A0A3P9PK08</accession>
<keyword evidence="3" id="KW-1185">Reference proteome</keyword>
<dbReference type="Bgee" id="ENSPREG00000014904">
    <property type="expression patterns" value="Expressed in caudal fin"/>
</dbReference>
<dbReference type="AlphaFoldDB" id="A0A3P9PK08"/>
<protein>
    <submittedName>
        <fullName evidence="2">Uncharacterized protein</fullName>
    </submittedName>
</protein>
<reference evidence="2" key="2">
    <citation type="submission" date="2025-08" db="UniProtKB">
        <authorList>
            <consortium name="Ensembl"/>
        </authorList>
    </citation>
    <scope>IDENTIFICATION</scope>
    <source>
        <strain evidence="2">Guanapo</strain>
    </source>
</reference>
<reference evidence="2" key="3">
    <citation type="submission" date="2025-09" db="UniProtKB">
        <authorList>
            <consortium name="Ensembl"/>
        </authorList>
    </citation>
    <scope>IDENTIFICATION</scope>
    <source>
        <strain evidence="2">Guanapo</strain>
    </source>
</reference>
<sequence length="50" mass="5277">GNLSRVTPAQGAGQEVGRSCIILEFKAGLRDPSWSGGDGRSALHRPDRPC</sequence>
<dbReference type="Ensembl" id="ENSPRET00000022287.1">
    <property type="protein sequence ID" value="ENSPREP00000022055.1"/>
    <property type="gene ID" value="ENSPREG00000014904.1"/>
</dbReference>
<proteinExistence type="predicted"/>
<name>A0A3P9PK08_POERE</name>
<organism evidence="2 3">
    <name type="scientific">Poecilia reticulata</name>
    <name type="common">Guppy</name>
    <name type="synonym">Acanthophacelus reticulatus</name>
    <dbReference type="NCBI Taxonomy" id="8081"/>
    <lineage>
        <taxon>Eukaryota</taxon>
        <taxon>Metazoa</taxon>
        <taxon>Chordata</taxon>
        <taxon>Craniata</taxon>
        <taxon>Vertebrata</taxon>
        <taxon>Euteleostomi</taxon>
        <taxon>Actinopterygii</taxon>
        <taxon>Neopterygii</taxon>
        <taxon>Teleostei</taxon>
        <taxon>Neoteleostei</taxon>
        <taxon>Acanthomorphata</taxon>
        <taxon>Ovalentaria</taxon>
        <taxon>Atherinomorphae</taxon>
        <taxon>Cyprinodontiformes</taxon>
        <taxon>Poeciliidae</taxon>
        <taxon>Poeciliinae</taxon>
        <taxon>Poecilia</taxon>
    </lineage>
</organism>
<evidence type="ECO:0000313" key="2">
    <source>
        <dbReference type="Ensembl" id="ENSPREP00000022055.1"/>
    </source>
</evidence>
<dbReference type="Proteomes" id="UP000242638">
    <property type="component" value="Unassembled WGS sequence"/>
</dbReference>